<protein>
    <recommendedName>
        <fullName evidence="5">SPOR domain-containing protein</fullName>
    </recommendedName>
</protein>
<sequence length="450" mass="50694">MQHQNRITYRFDRNGNKIDSSQQPTVVSDSNSTQELNIEQLEQLIREADGVIAHTEEGNEVPYITGPAKEANHRTRYELDLEEHEEWQHVRASYEANIGKMNTHSSTSRVDEHFTSQSLYDEQLSSKEMEHDHRIDIDHYNLEATRATYPLQQPDWSVPIIDDGKTTKSKQRFSWTHGLVAVLCAVITGTLLGYLLLVQVFGSTLWPSDKSTESVNAEEQVVDQVDALPSTEENVPTVSISMSEALYSYQLLQAGVFSKENTRDEVIAAMKKAGYSAVFSQANSGKFFVYTAIATSANNIEPLKNNVSGFELYRKELALQLPEKLQYNGEAAQLESFIKSSNQLIGMYADLVAAQLEQPTLSVIGSSAQKASQTQYDQWEIIAQETMDGFKGTTHESQAKQLQQSLQLAQQQLLKYQEKPNSKNIWSVEEAIVKAVLVQKEWFEQVNGLS</sequence>
<dbReference type="KEGG" id="plig:NAG76_13685"/>
<feature type="region of interest" description="Disordered" evidence="1">
    <location>
        <begin position="1"/>
        <end position="33"/>
    </location>
</feature>
<proteinExistence type="predicted"/>
<evidence type="ECO:0008006" key="5">
    <source>
        <dbReference type="Google" id="ProtNLM"/>
    </source>
</evidence>
<dbReference type="Proteomes" id="UP001056756">
    <property type="component" value="Chromosome"/>
</dbReference>
<feature type="transmembrane region" description="Helical" evidence="2">
    <location>
        <begin position="178"/>
        <end position="201"/>
    </location>
</feature>
<dbReference type="EMBL" id="CP097899">
    <property type="protein sequence ID" value="URN92893.1"/>
    <property type="molecule type" value="Genomic_DNA"/>
</dbReference>
<feature type="compositionally biased region" description="Polar residues" evidence="1">
    <location>
        <begin position="17"/>
        <end position="33"/>
    </location>
</feature>
<evidence type="ECO:0000313" key="4">
    <source>
        <dbReference type="Proteomes" id="UP001056756"/>
    </source>
</evidence>
<reference evidence="3" key="1">
    <citation type="submission" date="2022-05" db="EMBL/GenBank/DDBJ databases">
        <title>Novel bacterial taxa in a minimal lignocellulolytic consortium and its capacity to transform plastics disclosed by genome-resolved metagenomics.</title>
        <authorList>
            <person name="Rodriguez C.A.D."/>
            <person name="Diaz-Garcia L."/>
            <person name="Herrera K."/>
            <person name="Tarazona N.A."/>
            <person name="Sproer C."/>
            <person name="Overmann J."/>
            <person name="Jimenez D.J."/>
        </authorList>
    </citation>
    <scope>NUCLEOTIDE SEQUENCE</scope>
    <source>
        <strain evidence="3">MAG5</strain>
    </source>
</reference>
<dbReference type="AlphaFoldDB" id="A0A9J6Z9L4"/>
<gene>
    <name evidence="3" type="ORF">NAG76_13685</name>
</gene>
<organism evidence="3 4">
    <name type="scientific">Candidatus Pristimantibacillus lignocellulolyticus</name>
    <dbReference type="NCBI Taxonomy" id="2994561"/>
    <lineage>
        <taxon>Bacteria</taxon>
        <taxon>Bacillati</taxon>
        <taxon>Bacillota</taxon>
        <taxon>Bacilli</taxon>
        <taxon>Bacillales</taxon>
        <taxon>Paenibacillaceae</taxon>
        <taxon>Candidatus Pristimantibacillus</taxon>
    </lineage>
</organism>
<keyword evidence="2" id="KW-0812">Transmembrane</keyword>
<evidence type="ECO:0000256" key="1">
    <source>
        <dbReference type="SAM" id="MobiDB-lite"/>
    </source>
</evidence>
<keyword evidence="2" id="KW-0472">Membrane</keyword>
<accession>A0A9J6Z9L4</accession>
<evidence type="ECO:0000256" key="2">
    <source>
        <dbReference type="SAM" id="Phobius"/>
    </source>
</evidence>
<name>A0A9J6Z9L4_9BACL</name>
<evidence type="ECO:0000313" key="3">
    <source>
        <dbReference type="EMBL" id="URN92893.1"/>
    </source>
</evidence>
<keyword evidence="2" id="KW-1133">Transmembrane helix</keyword>